<sequence>MDIKDFKLRNASFQGRIGVAQVDITPPMGIYSRNWGAARHDVAEGVHQPLMLTCITFQPDAESTPLVLIGADLGWWKSAEDEWILRSQLLKALDLPASHLMFCLSHTHAGPVISRDDAAHPGGELIAGYLQELADHAIEAIRQALANAALATLTWHYGKCNLATNRDLPQPERQRLVVGFNPEETADDTLLVGRVTDRQGRILGTLVNYACHPTTLAWENRLISPDYIGAMRDVVEVQTGASCLFLQGASGELAPAAQYVGDTALAETYGRQLGYAVLATLEGMLPAKTQLSFSGVVESGAPLAMWTPSAYVPSAVLAAEKVEVHLSLKPLPPLSVIEQEWRECEDHVLKERLRRKCGIRKALGDGQEARIGLWVWRLGDALLIGQPNETYSVFQRDLRREFPEQAVGVMNVVNGHIGYLPPAALYSQDIYSVWQTPFAAGSLELLTQKTMAVVKEMMTKTHA</sequence>
<gene>
    <name evidence="1" type="ORF">ABR189_01460</name>
</gene>
<protein>
    <recommendedName>
        <fullName evidence="3">Neutral/alkaline ceramidase-like enzyme</fullName>
    </recommendedName>
</protein>
<evidence type="ECO:0000313" key="1">
    <source>
        <dbReference type="EMBL" id="MET6996010.1"/>
    </source>
</evidence>
<dbReference type="RefSeq" id="WP_354658657.1">
    <property type="nucleotide sequence ID" value="NZ_JBEXAC010000001.1"/>
</dbReference>
<evidence type="ECO:0000313" key="2">
    <source>
        <dbReference type="Proteomes" id="UP001549749"/>
    </source>
</evidence>
<dbReference type="Proteomes" id="UP001549749">
    <property type="component" value="Unassembled WGS sequence"/>
</dbReference>
<dbReference type="EMBL" id="JBEXAC010000001">
    <property type="protein sequence ID" value="MET6996010.1"/>
    <property type="molecule type" value="Genomic_DNA"/>
</dbReference>
<organism evidence="1 2">
    <name type="scientific">Chitinophaga defluvii</name>
    <dbReference type="NCBI Taxonomy" id="3163343"/>
    <lineage>
        <taxon>Bacteria</taxon>
        <taxon>Pseudomonadati</taxon>
        <taxon>Bacteroidota</taxon>
        <taxon>Chitinophagia</taxon>
        <taxon>Chitinophagales</taxon>
        <taxon>Chitinophagaceae</taxon>
        <taxon>Chitinophaga</taxon>
    </lineage>
</organism>
<accession>A0ABV2T069</accession>
<comment type="caution">
    <text evidence="1">The sequence shown here is derived from an EMBL/GenBank/DDBJ whole genome shotgun (WGS) entry which is preliminary data.</text>
</comment>
<evidence type="ECO:0008006" key="3">
    <source>
        <dbReference type="Google" id="ProtNLM"/>
    </source>
</evidence>
<keyword evidence="2" id="KW-1185">Reference proteome</keyword>
<reference evidence="1 2" key="1">
    <citation type="submission" date="2024-06" db="EMBL/GenBank/DDBJ databases">
        <title>Chitinophaga defluvii sp. nov., isolated from municipal sewage.</title>
        <authorList>
            <person name="Zhang L."/>
        </authorList>
    </citation>
    <scope>NUCLEOTIDE SEQUENCE [LARGE SCALE GENOMIC DNA]</scope>
    <source>
        <strain evidence="1 2">H8</strain>
    </source>
</reference>
<proteinExistence type="predicted"/>
<name>A0ABV2T069_9BACT</name>